<dbReference type="InterPro" id="IPR019787">
    <property type="entry name" value="Znf_PHD-finger"/>
</dbReference>
<dbReference type="OrthoDB" id="6774308at2759"/>
<organism evidence="6 7">
    <name type="scientific">Acanthoscelides obtectus</name>
    <name type="common">Bean weevil</name>
    <name type="synonym">Bruchus obtectus</name>
    <dbReference type="NCBI Taxonomy" id="200917"/>
    <lineage>
        <taxon>Eukaryota</taxon>
        <taxon>Metazoa</taxon>
        <taxon>Ecdysozoa</taxon>
        <taxon>Arthropoda</taxon>
        <taxon>Hexapoda</taxon>
        <taxon>Insecta</taxon>
        <taxon>Pterygota</taxon>
        <taxon>Neoptera</taxon>
        <taxon>Endopterygota</taxon>
        <taxon>Coleoptera</taxon>
        <taxon>Polyphaga</taxon>
        <taxon>Cucujiformia</taxon>
        <taxon>Chrysomeloidea</taxon>
        <taxon>Chrysomelidae</taxon>
        <taxon>Bruchinae</taxon>
        <taxon>Bruchini</taxon>
        <taxon>Acanthoscelides</taxon>
    </lineage>
</organism>
<evidence type="ECO:0000256" key="3">
    <source>
        <dbReference type="ARBA" id="ARBA00022833"/>
    </source>
</evidence>
<feature type="domain" description="PHD-type" evidence="5">
    <location>
        <begin position="3"/>
        <end position="61"/>
    </location>
</feature>
<dbReference type="InterPro" id="IPR013083">
    <property type="entry name" value="Znf_RING/FYVE/PHD"/>
</dbReference>
<dbReference type="EMBL" id="CAKOFQ010008673">
    <property type="protein sequence ID" value="CAH2015375.1"/>
    <property type="molecule type" value="Genomic_DNA"/>
</dbReference>
<dbReference type="PROSITE" id="PS01359">
    <property type="entry name" value="ZF_PHD_1"/>
    <property type="match status" value="1"/>
</dbReference>
<dbReference type="AlphaFoldDB" id="A0A9P0MKY3"/>
<evidence type="ECO:0000259" key="5">
    <source>
        <dbReference type="PROSITE" id="PS50016"/>
    </source>
</evidence>
<keyword evidence="3" id="KW-0862">Zinc</keyword>
<dbReference type="InterPro" id="IPR019786">
    <property type="entry name" value="Zinc_finger_PHD-type_CS"/>
</dbReference>
<protein>
    <recommendedName>
        <fullName evidence="5">PHD-type domain-containing protein</fullName>
    </recommendedName>
</protein>
<evidence type="ECO:0000313" key="7">
    <source>
        <dbReference type="Proteomes" id="UP001152888"/>
    </source>
</evidence>
<gene>
    <name evidence="6" type="ORF">ACAOBT_LOCUS34718</name>
</gene>
<evidence type="ECO:0000256" key="4">
    <source>
        <dbReference type="PROSITE-ProRule" id="PRU00146"/>
    </source>
</evidence>
<sequence length="425" mass="47398">MADPLCKSCNTAITARSKSVKCDGFCENVFHAACQGLSADVIKNIEKVNGLLWKCQSCCTYSNEVKQLLDVKLASLSENIQLLFSTFRTEFMEMAAKRGNLPEPGPSGIKKSYSSVAKGKSAIIIQPKDTTQAVQTTKSDLLQYVDPVSENLHISGVKNIWNGGMLVGCSSDDDSRKLRQIAVEKLADKYEIKEVSSFHPRVRIAGMTCKLSEGDVIKSIRAQNKEAFTEHSQCKVVEIKPIKKRNDIYQAVINLDMDTYNKVLSVCSDLENVGVRGGLASGVMSGGNGFLIKWSELQDGYRVRYPYGLSYEGSVRNAYVEWSVCQESYARGVEWSEERCQQYYYIGTSMMGSIVCERCIIGAKYALFSIYDDGYVNKMHIHSKHLAKCLYCERRIASSSVRQCDNSPLGAKQLYSCLRRKVSKS</sequence>
<dbReference type="Proteomes" id="UP001152888">
    <property type="component" value="Unassembled WGS sequence"/>
</dbReference>
<keyword evidence="7" id="KW-1185">Reference proteome</keyword>
<dbReference type="InterPro" id="IPR011011">
    <property type="entry name" value="Znf_FYVE_PHD"/>
</dbReference>
<accession>A0A9P0MKY3</accession>
<dbReference type="PROSITE" id="PS50016">
    <property type="entry name" value="ZF_PHD_2"/>
    <property type="match status" value="1"/>
</dbReference>
<comment type="caution">
    <text evidence="6">The sequence shown here is derived from an EMBL/GenBank/DDBJ whole genome shotgun (WGS) entry which is preliminary data.</text>
</comment>
<keyword evidence="1" id="KW-0479">Metal-binding</keyword>
<proteinExistence type="predicted"/>
<evidence type="ECO:0000256" key="2">
    <source>
        <dbReference type="ARBA" id="ARBA00022771"/>
    </source>
</evidence>
<evidence type="ECO:0000313" key="6">
    <source>
        <dbReference type="EMBL" id="CAH2015375.1"/>
    </source>
</evidence>
<evidence type="ECO:0000256" key="1">
    <source>
        <dbReference type="ARBA" id="ARBA00022723"/>
    </source>
</evidence>
<keyword evidence="2 4" id="KW-0863">Zinc-finger</keyword>
<name>A0A9P0MKY3_ACAOB</name>
<dbReference type="GO" id="GO:0008270">
    <property type="term" value="F:zinc ion binding"/>
    <property type="evidence" value="ECO:0007669"/>
    <property type="project" value="UniProtKB-KW"/>
</dbReference>
<reference evidence="6" key="1">
    <citation type="submission" date="2022-03" db="EMBL/GenBank/DDBJ databases">
        <authorList>
            <person name="Sayadi A."/>
        </authorList>
    </citation>
    <scope>NUCLEOTIDE SEQUENCE</scope>
</reference>
<dbReference type="Gene3D" id="3.30.40.10">
    <property type="entry name" value="Zinc/RING finger domain, C3HC4 (zinc finger)"/>
    <property type="match status" value="1"/>
</dbReference>
<dbReference type="SUPFAM" id="SSF57903">
    <property type="entry name" value="FYVE/PHD zinc finger"/>
    <property type="match status" value="1"/>
</dbReference>